<keyword evidence="1" id="KW-0677">Repeat</keyword>
<gene>
    <name evidence="4" type="ORF">CBRE1094_LOCUS43989</name>
</gene>
<dbReference type="AlphaFoldDB" id="A0A7S2JHB0"/>
<reference evidence="4" key="1">
    <citation type="submission" date="2021-01" db="EMBL/GenBank/DDBJ databases">
        <authorList>
            <person name="Corre E."/>
            <person name="Pelletier E."/>
            <person name="Niang G."/>
            <person name="Scheremetjew M."/>
            <person name="Finn R."/>
            <person name="Kale V."/>
            <person name="Holt S."/>
            <person name="Cochrane G."/>
            <person name="Meng A."/>
            <person name="Brown T."/>
            <person name="Cohen L."/>
        </authorList>
    </citation>
    <scope>NUCLEOTIDE SEQUENCE</scope>
    <source>
        <strain evidence="4">UTEX LB 985</strain>
    </source>
</reference>
<dbReference type="SMART" id="SM00248">
    <property type="entry name" value="ANK"/>
    <property type="match status" value="5"/>
</dbReference>
<dbReference type="PANTHER" id="PTHR24198:SF165">
    <property type="entry name" value="ANKYRIN REPEAT-CONTAINING PROTEIN-RELATED"/>
    <property type="match status" value="1"/>
</dbReference>
<dbReference type="SUPFAM" id="SSF48403">
    <property type="entry name" value="Ankyrin repeat"/>
    <property type="match status" value="1"/>
</dbReference>
<dbReference type="EMBL" id="HBGU01080541">
    <property type="protein sequence ID" value="CAD9547824.1"/>
    <property type="molecule type" value="Transcribed_RNA"/>
</dbReference>
<feature type="repeat" description="ANK" evidence="3">
    <location>
        <begin position="441"/>
        <end position="475"/>
    </location>
</feature>
<dbReference type="PROSITE" id="PS50297">
    <property type="entry name" value="ANK_REP_REGION"/>
    <property type="match status" value="1"/>
</dbReference>
<dbReference type="Gene3D" id="1.25.40.20">
    <property type="entry name" value="Ankyrin repeat-containing domain"/>
    <property type="match status" value="2"/>
</dbReference>
<accession>A0A7S2JHB0</accession>
<dbReference type="PANTHER" id="PTHR24198">
    <property type="entry name" value="ANKYRIN REPEAT AND PROTEIN KINASE DOMAIN-CONTAINING PROTEIN"/>
    <property type="match status" value="1"/>
</dbReference>
<dbReference type="Pfam" id="PF12796">
    <property type="entry name" value="Ank_2"/>
    <property type="match status" value="2"/>
</dbReference>
<name>A0A7S2JHB0_9EUKA</name>
<keyword evidence="2 3" id="KW-0040">ANK repeat</keyword>
<proteinExistence type="predicted"/>
<evidence type="ECO:0000256" key="2">
    <source>
        <dbReference type="ARBA" id="ARBA00023043"/>
    </source>
</evidence>
<dbReference type="PROSITE" id="PS50088">
    <property type="entry name" value="ANK_REPEAT"/>
    <property type="match status" value="2"/>
</dbReference>
<organism evidence="4">
    <name type="scientific">Haptolina brevifila</name>
    <dbReference type="NCBI Taxonomy" id="156173"/>
    <lineage>
        <taxon>Eukaryota</taxon>
        <taxon>Haptista</taxon>
        <taxon>Haptophyta</taxon>
        <taxon>Prymnesiophyceae</taxon>
        <taxon>Prymnesiales</taxon>
        <taxon>Prymnesiaceae</taxon>
        <taxon>Haptolina</taxon>
    </lineage>
</organism>
<sequence length="523" mass="55682">MALDFGSEFDTDAAVLDGTALGGPIDWQWRGSGEMYGFTPLLIAISRDDIAVATSLLKRGALLSPPFPAILALTLPSSKLSALPLDSPAVPWAYAVKCGRHELAKLLMDSMPNILLQVVREQASPVATVRAIFELCTLAVRTSTSTNDYNYWTERCAQLANGSRFADGVLGGMNGGGVNEGLRAASKVEIDANGEIKEREESNDTADATPLTTPLMEAVTRGDVDVANLLMDHGADANVVCKGGLAAVHMAAMHCESTLLTALIAHGADVMQPVGPSAVLTLVHGTPPEERHGLMARRWGALELFERFAMTSCRARSQMAEGANALVLAASSAVAEGRDSSVAEADAEAPRPPPPQVTISLKLKQHVPPEPPSFQFVKVTASGWVTVAEDAVRLGKDKQMGSWPSLGQQVLQLAVKGDTVLAALRSLLIAYPALVSFRGREGQTALFTACASASEPLETVRLLLKHHAAVDMVDYQGRTPLMIVASRELTPNFISTVNLYRKLQSIHQSINPSISTHPESSLL</sequence>
<protein>
    <submittedName>
        <fullName evidence="4">Uncharacterized protein</fullName>
    </submittedName>
</protein>
<dbReference type="InterPro" id="IPR036770">
    <property type="entry name" value="Ankyrin_rpt-contain_sf"/>
</dbReference>
<dbReference type="InterPro" id="IPR002110">
    <property type="entry name" value="Ankyrin_rpt"/>
</dbReference>
<feature type="repeat" description="ANK" evidence="3">
    <location>
        <begin position="210"/>
        <end position="242"/>
    </location>
</feature>
<evidence type="ECO:0000313" key="4">
    <source>
        <dbReference type="EMBL" id="CAD9547824.1"/>
    </source>
</evidence>
<evidence type="ECO:0000256" key="1">
    <source>
        <dbReference type="ARBA" id="ARBA00022737"/>
    </source>
</evidence>
<evidence type="ECO:0000256" key="3">
    <source>
        <dbReference type="PROSITE-ProRule" id="PRU00023"/>
    </source>
</evidence>